<gene>
    <name evidence="2" type="primary">CSON005673</name>
</gene>
<proteinExistence type="predicted"/>
<dbReference type="PANTHER" id="PTHR46113:SF1">
    <property type="entry name" value="PEPTIDASE M17 LEUCYL AMINOPEPTIDASE N-TERMINAL DOMAIN-CONTAINING PROTEIN"/>
    <property type="match status" value="1"/>
</dbReference>
<reference evidence="3" key="2">
    <citation type="submission" date="2018-07" db="EMBL/GenBank/DDBJ databases">
        <authorList>
            <person name="Quirk P.G."/>
            <person name="Krulwich T.A."/>
        </authorList>
    </citation>
    <scope>NUCLEOTIDE SEQUENCE</scope>
</reference>
<dbReference type="EMBL" id="UFQS01002208">
    <property type="protein sequence ID" value="SSX13496.1"/>
    <property type="molecule type" value="Genomic_DNA"/>
</dbReference>
<protein>
    <submittedName>
        <fullName evidence="2">CSON005673 protein</fullName>
    </submittedName>
</protein>
<feature type="region of interest" description="Disordered" evidence="1">
    <location>
        <begin position="114"/>
        <end position="149"/>
    </location>
</feature>
<dbReference type="PANTHER" id="PTHR46113">
    <property type="entry name" value="SNAC DOMAIN-CONTAINING PROTEIN"/>
    <property type="match status" value="1"/>
</dbReference>
<accession>A0A336L6G1</accession>
<evidence type="ECO:0000313" key="2">
    <source>
        <dbReference type="EMBL" id="SSX13496.1"/>
    </source>
</evidence>
<organism evidence="2">
    <name type="scientific">Culicoides sonorensis</name>
    <name type="common">Biting midge</name>
    <dbReference type="NCBI Taxonomy" id="179676"/>
    <lineage>
        <taxon>Eukaryota</taxon>
        <taxon>Metazoa</taxon>
        <taxon>Ecdysozoa</taxon>
        <taxon>Arthropoda</taxon>
        <taxon>Hexapoda</taxon>
        <taxon>Insecta</taxon>
        <taxon>Pterygota</taxon>
        <taxon>Neoptera</taxon>
        <taxon>Endopterygota</taxon>
        <taxon>Diptera</taxon>
        <taxon>Nematocera</taxon>
        <taxon>Chironomoidea</taxon>
        <taxon>Ceratopogonidae</taxon>
        <taxon>Ceratopogoninae</taxon>
        <taxon>Culicoides</taxon>
        <taxon>Monoculicoides</taxon>
    </lineage>
</organism>
<dbReference type="EMBL" id="UFQT01002208">
    <property type="protein sequence ID" value="SSX32926.1"/>
    <property type="molecule type" value="Genomic_DNA"/>
</dbReference>
<feature type="compositionally biased region" description="Basic and acidic residues" evidence="1">
    <location>
        <begin position="140"/>
        <end position="149"/>
    </location>
</feature>
<reference evidence="2" key="1">
    <citation type="submission" date="2018-04" db="EMBL/GenBank/DDBJ databases">
        <authorList>
            <person name="Go L.Y."/>
            <person name="Mitchell J.A."/>
        </authorList>
    </citation>
    <scope>NUCLEOTIDE SEQUENCE</scope>
    <source>
        <tissue evidence="2">Whole organism</tissue>
    </source>
</reference>
<evidence type="ECO:0000313" key="3">
    <source>
        <dbReference type="EMBL" id="SSX32926.1"/>
    </source>
</evidence>
<feature type="compositionally biased region" description="Acidic residues" evidence="1">
    <location>
        <begin position="118"/>
        <end position="139"/>
    </location>
</feature>
<dbReference type="AlphaFoldDB" id="A0A336L6G1"/>
<name>A0A336L6G1_CULSO</name>
<sequence>MSEVNFFYIFNEFIEDLPSNPSCLEVLQNFEFYKKNNTENKALEKVFNNLTTKHPDAHKGNLKTNLKGLIKRYKLVCINHKRNTDTQNKNASSFLVQNFGEPFKIPPKKKEILKERGESDEEHEPDDEQESEYDPDFEPPETKKQKTDSFEKTFFDKIQKSKDVTNVLDRNKWTSRAFTALTAAMIKSVNGDVEKNLKSYSTINRYRSANRMDINNEHFETALRRLIDNNIKITLHWDGKILKNSNNTGKENRLVDRLVVVISHNGESLILGIPKLEKGTAELQTKSIYELTTKYHINHLIAAFCFDTTSVNSGIHNGVCVSLNKLLNGKMLFLACRRHIYEIFLSVAYTNIYKKTDSPTLEGPMKTLFNNWHSLDKTKIHHINWKKYKHHKQLMKLRSDSLSILKSFDLNNFRGFSLFSQTLSLKEKRKILSNIKHKNELWEKRNFKSNIEIKNATSLADFVGSETIAVLKTIYPNIINMLQIDPESWEANDVYNSLLNQIQNTFTPINDCAERAVKTMADFNDFGSKQEEEKQKMIQNVTYLRKKIPNANKKTLANL</sequence>
<dbReference type="VEuPathDB" id="VectorBase:CSON005673"/>
<evidence type="ECO:0000256" key="1">
    <source>
        <dbReference type="SAM" id="MobiDB-lite"/>
    </source>
</evidence>
<dbReference type="OMA" id="YSTINRY"/>